<sequence length="638" mass="68616">MTTEATSVPEFGQYTAVPPSVSTTSFSDGATTSSISLTSEETTAPSSIDDSSSPTRTDSPENSTSTTSSQFSSTPTVSAEYNQILNPGIVANIQWNTFATSDFDVLCPSHDCVKDCQNYTRLFEEVPYLITESLETYGKSVDGQAPNITLFGVCSNLANVYAGIASDTEAVSKQSYFPLSSQEDVGPVSMTLASCLASTCDYSRESQNCISACNLDVLYSGGSATNLTAVTGCLSLICGNTCGLPYANQDVMGVGVLVSYIIQAILVIACAVALISSAILYTRQPRGEEEETQKLSDNTRRGLEGFLAAQCYFTIALEIAALCSAPWTTDPLTGYALLSVAITGFLCPIFTLMLLHSHGCRSWYGGFLAVLSYVLASIVFWALFENLSPHIGSTTSSDETLHKLYQISSCGNSSAIALCPQTIGNDPLEYLAGFYNQGNIPNLQTAPLLWGWSTLILIVLSVNQIGHSLGLRREAPSRPQSPIKSARTWVIRVLNHPVTLFLACTLFGLCLGYQARMLLKYSRSDVIDWDGWSFGQVVAVVIWIQPVADYLRLWLRDHLRRDHQSNKGNPTPMPQSSTRGKGGYPVVSQGHGPALGTPTTSAFTPSLQPGRTHSSPGSSALNPATTLPTYQMVARQTY</sequence>
<dbReference type="OrthoDB" id="3789824at2759"/>
<keyword evidence="2" id="KW-0472">Membrane</keyword>
<dbReference type="AlphaFoldDB" id="A0A0D2IFH9"/>
<dbReference type="HOGENOM" id="CLU_429029_0_0_1"/>
<feature type="transmembrane region" description="Helical" evidence="2">
    <location>
        <begin position="362"/>
        <end position="384"/>
    </location>
</feature>
<dbReference type="EMBL" id="KN847478">
    <property type="protein sequence ID" value="KIX04569.1"/>
    <property type="molecule type" value="Genomic_DNA"/>
</dbReference>
<feature type="transmembrane region" description="Helical" evidence="2">
    <location>
        <begin position="333"/>
        <end position="355"/>
    </location>
</feature>
<dbReference type="STRING" id="1442369.A0A0D2IFH9"/>
<evidence type="ECO:0000256" key="1">
    <source>
        <dbReference type="SAM" id="MobiDB-lite"/>
    </source>
</evidence>
<feature type="transmembrane region" description="Helical" evidence="2">
    <location>
        <begin position="303"/>
        <end position="327"/>
    </location>
</feature>
<feature type="compositionally biased region" description="Polar residues" evidence="1">
    <location>
        <begin position="566"/>
        <end position="579"/>
    </location>
</feature>
<dbReference type="GeneID" id="25293510"/>
<feature type="transmembrane region" description="Helical" evidence="2">
    <location>
        <begin position="449"/>
        <end position="469"/>
    </location>
</feature>
<feature type="region of interest" description="Disordered" evidence="1">
    <location>
        <begin position="1"/>
        <end position="74"/>
    </location>
</feature>
<feature type="transmembrane region" description="Helical" evidence="2">
    <location>
        <begin position="489"/>
        <end position="514"/>
    </location>
</feature>
<accession>A0A0D2IFH9</accession>
<evidence type="ECO:0000313" key="3">
    <source>
        <dbReference type="EMBL" id="KIX04569.1"/>
    </source>
</evidence>
<reference evidence="3 4" key="1">
    <citation type="submission" date="2015-01" db="EMBL/GenBank/DDBJ databases">
        <title>The Genome Sequence of Rhinocladiella mackenzie CBS 650.93.</title>
        <authorList>
            <consortium name="The Broad Institute Genomics Platform"/>
            <person name="Cuomo C."/>
            <person name="de Hoog S."/>
            <person name="Gorbushina A."/>
            <person name="Stielow B."/>
            <person name="Teixiera M."/>
            <person name="Abouelleil A."/>
            <person name="Chapman S.B."/>
            <person name="Priest M."/>
            <person name="Young S.K."/>
            <person name="Wortman J."/>
            <person name="Nusbaum C."/>
            <person name="Birren B."/>
        </authorList>
    </citation>
    <scope>NUCLEOTIDE SEQUENCE [LARGE SCALE GENOMIC DNA]</scope>
    <source>
        <strain evidence="3 4">CBS 650.93</strain>
    </source>
</reference>
<dbReference type="Proteomes" id="UP000053617">
    <property type="component" value="Unassembled WGS sequence"/>
</dbReference>
<dbReference type="RefSeq" id="XP_013271705.1">
    <property type="nucleotide sequence ID" value="XM_013416251.1"/>
</dbReference>
<organism evidence="3 4">
    <name type="scientific">Rhinocladiella mackenziei CBS 650.93</name>
    <dbReference type="NCBI Taxonomy" id="1442369"/>
    <lineage>
        <taxon>Eukaryota</taxon>
        <taxon>Fungi</taxon>
        <taxon>Dikarya</taxon>
        <taxon>Ascomycota</taxon>
        <taxon>Pezizomycotina</taxon>
        <taxon>Eurotiomycetes</taxon>
        <taxon>Chaetothyriomycetidae</taxon>
        <taxon>Chaetothyriales</taxon>
        <taxon>Herpotrichiellaceae</taxon>
        <taxon>Rhinocladiella</taxon>
    </lineage>
</organism>
<evidence type="ECO:0000313" key="4">
    <source>
        <dbReference type="Proteomes" id="UP000053617"/>
    </source>
</evidence>
<keyword evidence="2" id="KW-0812">Transmembrane</keyword>
<feature type="transmembrane region" description="Helical" evidence="2">
    <location>
        <begin position="260"/>
        <end position="282"/>
    </location>
</feature>
<feature type="transmembrane region" description="Helical" evidence="2">
    <location>
        <begin position="534"/>
        <end position="555"/>
    </location>
</feature>
<evidence type="ECO:0000256" key="2">
    <source>
        <dbReference type="SAM" id="Phobius"/>
    </source>
</evidence>
<feature type="region of interest" description="Disordered" evidence="1">
    <location>
        <begin position="562"/>
        <end position="626"/>
    </location>
</feature>
<feature type="compositionally biased region" description="Low complexity" evidence="1">
    <location>
        <begin position="63"/>
        <end position="74"/>
    </location>
</feature>
<dbReference type="VEuPathDB" id="FungiDB:Z518_05439"/>
<protein>
    <submittedName>
        <fullName evidence="3">Uncharacterized protein</fullName>
    </submittedName>
</protein>
<name>A0A0D2IFH9_9EURO</name>
<feature type="compositionally biased region" description="Polar residues" evidence="1">
    <location>
        <begin position="20"/>
        <end position="30"/>
    </location>
</feature>
<keyword evidence="4" id="KW-1185">Reference proteome</keyword>
<feature type="compositionally biased region" description="Low complexity" evidence="1">
    <location>
        <begin position="31"/>
        <end position="57"/>
    </location>
</feature>
<gene>
    <name evidence="3" type="ORF">Z518_05439</name>
</gene>
<proteinExistence type="predicted"/>
<feature type="compositionally biased region" description="Polar residues" evidence="1">
    <location>
        <begin position="597"/>
        <end position="626"/>
    </location>
</feature>
<keyword evidence="2" id="KW-1133">Transmembrane helix</keyword>